<comment type="caution">
    <text evidence="1">The sequence shown here is derived from an EMBL/GenBank/DDBJ whole genome shotgun (WGS) entry which is preliminary data.</text>
</comment>
<gene>
    <name evidence="1" type="ORF">DY000_02034151</name>
</gene>
<name>A0ABQ7DTN3_BRACR</name>
<dbReference type="EMBL" id="QGKV02000649">
    <property type="protein sequence ID" value="KAF3581019.1"/>
    <property type="molecule type" value="Genomic_DNA"/>
</dbReference>
<evidence type="ECO:0000313" key="1">
    <source>
        <dbReference type="EMBL" id="KAF3581019.1"/>
    </source>
</evidence>
<dbReference type="Proteomes" id="UP000266723">
    <property type="component" value="Unassembled WGS sequence"/>
</dbReference>
<protein>
    <submittedName>
        <fullName evidence="1">Uncharacterized protein</fullName>
    </submittedName>
</protein>
<evidence type="ECO:0000313" key="2">
    <source>
        <dbReference type="Proteomes" id="UP000266723"/>
    </source>
</evidence>
<keyword evidence="2" id="KW-1185">Reference proteome</keyword>
<sequence>MNRRRERSPKKRKVNLGRTSILPYQFIINGAQDATWLNQAEFAFAIGYTASSSSSGAIVSRSESIEIKSLPMKSIAHETDFELLTFSDLADYSNLVFPLSSIVTLFIFLKCNGMHEESSSRCKTDEDVQEGAVPAYLLDRENTSRAEVCFLFQS</sequence>
<reference evidence="1 2" key="1">
    <citation type="journal article" date="2020" name="BMC Genomics">
        <title>Intraspecific diversification of the crop wild relative Brassica cretica Lam. using demographic model selection.</title>
        <authorList>
            <person name="Kioukis A."/>
            <person name="Michalopoulou V.A."/>
            <person name="Briers L."/>
            <person name="Pirintsos S."/>
            <person name="Studholme D.J."/>
            <person name="Pavlidis P."/>
            <person name="Sarris P.F."/>
        </authorList>
    </citation>
    <scope>NUCLEOTIDE SEQUENCE [LARGE SCALE GENOMIC DNA]</scope>
    <source>
        <strain evidence="2">cv. PFS-1207/04</strain>
    </source>
</reference>
<proteinExistence type="predicted"/>
<organism evidence="1 2">
    <name type="scientific">Brassica cretica</name>
    <name type="common">Mustard</name>
    <dbReference type="NCBI Taxonomy" id="69181"/>
    <lineage>
        <taxon>Eukaryota</taxon>
        <taxon>Viridiplantae</taxon>
        <taxon>Streptophyta</taxon>
        <taxon>Embryophyta</taxon>
        <taxon>Tracheophyta</taxon>
        <taxon>Spermatophyta</taxon>
        <taxon>Magnoliopsida</taxon>
        <taxon>eudicotyledons</taxon>
        <taxon>Gunneridae</taxon>
        <taxon>Pentapetalae</taxon>
        <taxon>rosids</taxon>
        <taxon>malvids</taxon>
        <taxon>Brassicales</taxon>
        <taxon>Brassicaceae</taxon>
        <taxon>Brassiceae</taxon>
        <taxon>Brassica</taxon>
    </lineage>
</organism>
<accession>A0ABQ7DTN3</accession>